<comment type="caution">
    <text evidence="5">The sequence shown here is derived from an EMBL/GenBank/DDBJ whole genome shotgun (WGS) entry which is preliminary data.</text>
</comment>
<evidence type="ECO:0000313" key="5">
    <source>
        <dbReference type="EMBL" id="KAK7398773.1"/>
    </source>
</evidence>
<sequence>MVVHLHRATGQIGVAATSVRDAIPSTAATTSDPSSTMGYASSFEYSLCTAMDSGVQGCILATLILHDEEIPVTSEKINALLKSAKVSAKDYNEAKNYIEDIKDICDDFEGLYQRNVKIWNYNGEFVNNSSAFINESWVFKEDCIRDETHASSRKKSQLCCGYDQSTRRSMRAPPEDLIKFLDNGVAEHSNCLIEPSVLHGA</sequence>
<accession>A0AAN9SQH0</accession>
<keyword evidence="4" id="KW-0687">Ribonucleoprotein</keyword>
<evidence type="ECO:0000256" key="2">
    <source>
        <dbReference type="ARBA" id="ARBA00011266"/>
    </source>
</evidence>
<protein>
    <submittedName>
        <fullName evidence="5">Uncharacterized protein</fullName>
    </submittedName>
</protein>
<dbReference type="EMBL" id="JAYMYS010000003">
    <property type="protein sequence ID" value="KAK7398773.1"/>
    <property type="molecule type" value="Genomic_DNA"/>
</dbReference>
<dbReference type="GO" id="GO:0003735">
    <property type="term" value="F:structural constituent of ribosome"/>
    <property type="evidence" value="ECO:0007669"/>
    <property type="project" value="TreeGrafter"/>
</dbReference>
<comment type="subunit">
    <text evidence="2">P1 and P2 exist as dimers at the large ribosomal subunit.</text>
</comment>
<evidence type="ECO:0000256" key="4">
    <source>
        <dbReference type="ARBA" id="ARBA00023274"/>
    </source>
</evidence>
<dbReference type="Gene3D" id="1.10.10.1410">
    <property type="match status" value="1"/>
</dbReference>
<evidence type="ECO:0000256" key="3">
    <source>
        <dbReference type="ARBA" id="ARBA00022980"/>
    </source>
</evidence>
<dbReference type="InterPro" id="IPR038716">
    <property type="entry name" value="P1/P2_N_sf"/>
</dbReference>
<dbReference type="GO" id="GO:0002181">
    <property type="term" value="P:cytoplasmic translation"/>
    <property type="evidence" value="ECO:0007669"/>
    <property type="project" value="TreeGrafter"/>
</dbReference>
<evidence type="ECO:0000256" key="1">
    <source>
        <dbReference type="ARBA" id="ARBA00005436"/>
    </source>
</evidence>
<organism evidence="5 6">
    <name type="scientific">Psophocarpus tetragonolobus</name>
    <name type="common">Winged bean</name>
    <name type="synonym">Dolichos tetragonolobus</name>
    <dbReference type="NCBI Taxonomy" id="3891"/>
    <lineage>
        <taxon>Eukaryota</taxon>
        <taxon>Viridiplantae</taxon>
        <taxon>Streptophyta</taxon>
        <taxon>Embryophyta</taxon>
        <taxon>Tracheophyta</taxon>
        <taxon>Spermatophyta</taxon>
        <taxon>Magnoliopsida</taxon>
        <taxon>eudicotyledons</taxon>
        <taxon>Gunneridae</taxon>
        <taxon>Pentapetalae</taxon>
        <taxon>rosids</taxon>
        <taxon>fabids</taxon>
        <taxon>Fabales</taxon>
        <taxon>Fabaceae</taxon>
        <taxon>Papilionoideae</taxon>
        <taxon>50 kb inversion clade</taxon>
        <taxon>NPAAA clade</taxon>
        <taxon>indigoferoid/millettioid clade</taxon>
        <taxon>Phaseoleae</taxon>
        <taxon>Psophocarpus</taxon>
    </lineage>
</organism>
<comment type="similarity">
    <text evidence="1">Belongs to the eukaryotic ribosomal protein P1/P2 family.</text>
</comment>
<proteinExistence type="inferred from homology"/>
<dbReference type="GO" id="GO:0030295">
    <property type="term" value="F:protein kinase activator activity"/>
    <property type="evidence" value="ECO:0007669"/>
    <property type="project" value="TreeGrafter"/>
</dbReference>
<keyword evidence="6" id="KW-1185">Reference proteome</keyword>
<reference evidence="5 6" key="1">
    <citation type="submission" date="2024-01" db="EMBL/GenBank/DDBJ databases">
        <title>The genomes of 5 underutilized Papilionoideae crops provide insights into root nodulation and disease resistanc.</title>
        <authorList>
            <person name="Jiang F."/>
        </authorList>
    </citation>
    <scope>NUCLEOTIDE SEQUENCE [LARGE SCALE GENOMIC DNA]</scope>
    <source>
        <strain evidence="5">DUOXIRENSHENG_FW03</strain>
        <tissue evidence="5">Leaves</tissue>
    </source>
</reference>
<name>A0AAN9SQH0_PSOTE</name>
<keyword evidence="3" id="KW-0689">Ribosomal protein</keyword>
<evidence type="ECO:0000313" key="6">
    <source>
        <dbReference type="Proteomes" id="UP001386955"/>
    </source>
</evidence>
<dbReference type="PANTHER" id="PTHR45696">
    <property type="entry name" value="60S ACIDIC RIBOSOMAL PROTEIN P1"/>
    <property type="match status" value="1"/>
</dbReference>
<dbReference type="AlphaFoldDB" id="A0AAN9SQH0"/>
<dbReference type="Proteomes" id="UP001386955">
    <property type="component" value="Unassembled WGS sequence"/>
</dbReference>
<gene>
    <name evidence="5" type="ORF">VNO78_09945</name>
</gene>
<dbReference type="PANTHER" id="PTHR45696:SF10">
    <property type="entry name" value="LARGE RIBOSOMAL SUBUNIT PROTEIN P1"/>
    <property type="match status" value="1"/>
</dbReference>
<dbReference type="GO" id="GO:0022625">
    <property type="term" value="C:cytosolic large ribosomal subunit"/>
    <property type="evidence" value="ECO:0007669"/>
    <property type="project" value="TreeGrafter"/>
</dbReference>
<dbReference type="GO" id="GO:0043021">
    <property type="term" value="F:ribonucleoprotein complex binding"/>
    <property type="evidence" value="ECO:0007669"/>
    <property type="project" value="TreeGrafter"/>
</dbReference>